<dbReference type="OrthoDB" id="105697at2157"/>
<dbReference type="InterPro" id="IPR006015">
    <property type="entry name" value="Universal_stress_UspA"/>
</dbReference>
<keyword evidence="4" id="KW-1185">Reference proteome</keyword>
<dbReference type="PANTHER" id="PTHR46268:SF6">
    <property type="entry name" value="UNIVERSAL STRESS PROTEIN UP12"/>
    <property type="match status" value="1"/>
</dbReference>
<gene>
    <name evidence="3" type="ORF">D8Y22_16305</name>
</gene>
<feature type="domain" description="UspA" evidence="2">
    <location>
        <begin position="1"/>
        <end position="137"/>
    </location>
</feature>
<sequence length="144" mass="15311">MFEHILIPTDGSETASNAAETGIELAAEQGATVHGLYVVKPIHGDEGGAEDALEALEAAGERTLATLAEQAENRGLATTTDVTTGTPHREILEYIETNEIDLVVMGTHGRTGIGRYLLGSVTEKVVRLADIPVLTIRPPRNANR</sequence>
<dbReference type="Pfam" id="PF00582">
    <property type="entry name" value="Usp"/>
    <property type="match status" value="1"/>
</dbReference>
<dbReference type="PRINTS" id="PR01438">
    <property type="entry name" value="UNVRSLSTRESS"/>
</dbReference>
<dbReference type="CDD" id="cd00293">
    <property type="entry name" value="USP-like"/>
    <property type="match status" value="1"/>
</dbReference>
<comment type="similarity">
    <text evidence="1">Belongs to the universal stress protein A family.</text>
</comment>
<accession>A0A4S3TIJ4</accession>
<evidence type="ECO:0000256" key="1">
    <source>
        <dbReference type="ARBA" id="ARBA00008791"/>
    </source>
</evidence>
<reference evidence="3 4" key="1">
    <citation type="submission" date="2018-10" db="EMBL/GenBank/DDBJ databases">
        <title>Natronolimnobius sp. XQ-INN 246 isolated from Inner Mongolia Autonomous Region of China.</title>
        <authorList>
            <person name="Xue Q."/>
        </authorList>
    </citation>
    <scope>NUCLEOTIDE SEQUENCE [LARGE SCALE GENOMIC DNA]</scope>
    <source>
        <strain evidence="3 4">XQ-INN 246</strain>
    </source>
</reference>
<protein>
    <submittedName>
        <fullName evidence="3">Universal stress protein</fullName>
    </submittedName>
</protein>
<dbReference type="AlphaFoldDB" id="A0A4S3TIJ4"/>
<dbReference type="InterPro" id="IPR006016">
    <property type="entry name" value="UspA"/>
</dbReference>
<dbReference type="PANTHER" id="PTHR46268">
    <property type="entry name" value="STRESS RESPONSE PROTEIN NHAX"/>
    <property type="match status" value="1"/>
</dbReference>
<proteinExistence type="inferred from homology"/>
<evidence type="ECO:0000259" key="2">
    <source>
        <dbReference type="Pfam" id="PF00582"/>
    </source>
</evidence>
<dbReference type="InterPro" id="IPR014729">
    <property type="entry name" value="Rossmann-like_a/b/a_fold"/>
</dbReference>
<dbReference type="Gene3D" id="3.40.50.620">
    <property type="entry name" value="HUPs"/>
    <property type="match status" value="1"/>
</dbReference>
<comment type="caution">
    <text evidence="3">The sequence shown here is derived from an EMBL/GenBank/DDBJ whole genome shotgun (WGS) entry which is preliminary data.</text>
</comment>
<organism evidence="3 4">
    <name type="scientific">Salinadaptatus halalkaliphilus</name>
    <dbReference type="NCBI Taxonomy" id="2419781"/>
    <lineage>
        <taxon>Archaea</taxon>
        <taxon>Methanobacteriati</taxon>
        <taxon>Methanobacteriota</taxon>
        <taxon>Stenosarchaea group</taxon>
        <taxon>Halobacteria</taxon>
        <taxon>Halobacteriales</taxon>
        <taxon>Natrialbaceae</taxon>
        <taxon>Salinadaptatus</taxon>
    </lineage>
</organism>
<dbReference type="SUPFAM" id="SSF52402">
    <property type="entry name" value="Adenine nucleotide alpha hydrolases-like"/>
    <property type="match status" value="1"/>
</dbReference>
<dbReference type="RefSeq" id="WP_141465730.1">
    <property type="nucleotide sequence ID" value="NZ_RBZW01000055.1"/>
</dbReference>
<evidence type="ECO:0000313" key="4">
    <source>
        <dbReference type="Proteomes" id="UP000318864"/>
    </source>
</evidence>
<evidence type="ECO:0000313" key="3">
    <source>
        <dbReference type="EMBL" id="THE63884.1"/>
    </source>
</evidence>
<dbReference type="Proteomes" id="UP000318864">
    <property type="component" value="Unassembled WGS sequence"/>
</dbReference>
<dbReference type="EMBL" id="RBZW01000055">
    <property type="protein sequence ID" value="THE63884.1"/>
    <property type="molecule type" value="Genomic_DNA"/>
</dbReference>
<name>A0A4S3TIJ4_9EURY</name>